<proteinExistence type="inferred from homology"/>
<dbReference type="Pfam" id="PF08238">
    <property type="entry name" value="Sel1"/>
    <property type="match status" value="5"/>
</dbReference>
<comment type="caution">
    <text evidence="2">The sequence shown here is derived from an EMBL/GenBank/DDBJ whole genome shotgun (WGS) entry which is preliminary data.</text>
</comment>
<gene>
    <name evidence="2" type="ORF">ALEPTO_LOCUS2923</name>
</gene>
<dbReference type="SUPFAM" id="SSF81901">
    <property type="entry name" value="HCP-like"/>
    <property type="match status" value="2"/>
</dbReference>
<dbReference type="PANTHER" id="PTHR11102:SF160">
    <property type="entry name" value="ERAD-ASSOCIATED E3 UBIQUITIN-PROTEIN LIGASE COMPONENT HRD3"/>
    <property type="match status" value="1"/>
</dbReference>
<reference evidence="2" key="1">
    <citation type="submission" date="2021-06" db="EMBL/GenBank/DDBJ databases">
        <authorList>
            <person name="Kallberg Y."/>
            <person name="Tangrot J."/>
            <person name="Rosling A."/>
        </authorList>
    </citation>
    <scope>NUCLEOTIDE SEQUENCE</scope>
    <source>
        <strain evidence="2">FL130A</strain>
    </source>
</reference>
<dbReference type="Gene3D" id="1.25.40.10">
    <property type="entry name" value="Tetratricopeptide repeat domain"/>
    <property type="match status" value="2"/>
</dbReference>
<dbReference type="EMBL" id="CAJVPS010000489">
    <property type="protein sequence ID" value="CAG8489842.1"/>
    <property type="molecule type" value="Genomic_DNA"/>
</dbReference>
<dbReference type="AlphaFoldDB" id="A0A9N8ZC32"/>
<dbReference type="InterPro" id="IPR011990">
    <property type="entry name" value="TPR-like_helical_dom_sf"/>
</dbReference>
<evidence type="ECO:0000256" key="1">
    <source>
        <dbReference type="ARBA" id="ARBA00038101"/>
    </source>
</evidence>
<evidence type="ECO:0000313" key="2">
    <source>
        <dbReference type="EMBL" id="CAG8489842.1"/>
    </source>
</evidence>
<dbReference type="SMART" id="SM00671">
    <property type="entry name" value="SEL1"/>
    <property type="match status" value="5"/>
</dbReference>
<keyword evidence="3" id="KW-1185">Reference proteome</keyword>
<sequence length="307" mass="35678">MDENDPSKVFIDKSIVSRVNGLLNNFQKSYDEGNWQIMDDIKATDHCEVMNFLKSSHGNCKYTTLLGFFYQYKERNLELGFQCFEESAEQNDSYAQFLLGQCYELAIGTERDLEKSVYWYQQSAFNNNHAGRLCYSLGIGSMRDKEEALKYFMKAAESDNSYAQMRVAENYDEYFPGGGHKDQIKAVKWYSKAATRRPNAYFRLGFYYSDGKGTVHDMHTALKCFARAYSETECDDIFDVVDKMMNGCRCFYYEEHDFPNSIFLNLATENIQATLVKALGHENYSVKVTVLYQVKTILSPLYFKYFI</sequence>
<dbReference type="InterPro" id="IPR050767">
    <property type="entry name" value="Sel1_AlgK"/>
</dbReference>
<accession>A0A9N8ZC32</accession>
<comment type="similarity">
    <text evidence="1">Belongs to the sel-1 family.</text>
</comment>
<organism evidence="2 3">
    <name type="scientific">Ambispora leptoticha</name>
    <dbReference type="NCBI Taxonomy" id="144679"/>
    <lineage>
        <taxon>Eukaryota</taxon>
        <taxon>Fungi</taxon>
        <taxon>Fungi incertae sedis</taxon>
        <taxon>Mucoromycota</taxon>
        <taxon>Glomeromycotina</taxon>
        <taxon>Glomeromycetes</taxon>
        <taxon>Archaeosporales</taxon>
        <taxon>Ambisporaceae</taxon>
        <taxon>Ambispora</taxon>
    </lineage>
</organism>
<protein>
    <submittedName>
        <fullName evidence="2">13921_t:CDS:1</fullName>
    </submittedName>
</protein>
<dbReference type="InterPro" id="IPR006597">
    <property type="entry name" value="Sel1-like"/>
</dbReference>
<evidence type="ECO:0000313" key="3">
    <source>
        <dbReference type="Proteomes" id="UP000789508"/>
    </source>
</evidence>
<name>A0A9N8ZC32_9GLOM</name>
<dbReference type="PANTHER" id="PTHR11102">
    <property type="entry name" value="SEL-1-LIKE PROTEIN"/>
    <property type="match status" value="1"/>
</dbReference>
<dbReference type="OrthoDB" id="272077at2759"/>
<dbReference type="Proteomes" id="UP000789508">
    <property type="component" value="Unassembled WGS sequence"/>
</dbReference>